<dbReference type="InterPro" id="IPR024731">
    <property type="entry name" value="NELL2-like_EGF"/>
</dbReference>
<dbReference type="GO" id="GO:0005509">
    <property type="term" value="F:calcium ion binding"/>
    <property type="evidence" value="ECO:0007669"/>
    <property type="project" value="InterPro"/>
</dbReference>
<keyword evidence="9 11" id="KW-1015">Disulfide bond</keyword>
<evidence type="ECO:0000256" key="10">
    <source>
        <dbReference type="ARBA" id="ARBA00023180"/>
    </source>
</evidence>
<feature type="domain" description="EGF-like" evidence="12">
    <location>
        <begin position="195"/>
        <end position="236"/>
    </location>
</feature>
<keyword evidence="10" id="KW-0325">Glycoprotein</keyword>
<feature type="domain" description="EGF-like" evidence="12">
    <location>
        <begin position="1"/>
        <end position="31"/>
    </location>
</feature>
<feature type="disulfide bond" evidence="11">
    <location>
        <begin position="377"/>
        <end position="386"/>
    </location>
</feature>
<dbReference type="SMART" id="SM00179">
    <property type="entry name" value="EGF_CA"/>
    <property type="match status" value="13"/>
</dbReference>
<dbReference type="InterPro" id="IPR026823">
    <property type="entry name" value="cEGF"/>
</dbReference>
<evidence type="ECO:0000256" key="2">
    <source>
        <dbReference type="ARBA" id="ARBA00006127"/>
    </source>
</evidence>
<protein>
    <recommendedName>
        <fullName evidence="12">EGF-like domain-containing protein</fullName>
    </recommendedName>
</protein>
<feature type="domain" description="EGF-like" evidence="12">
    <location>
        <begin position="74"/>
        <end position="115"/>
    </location>
</feature>
<dbReference type="SUPFAM" id="SSF57196">
    <property type="entry name" value="EGF/Laminin"/>
    <property type="match status" value="3"/>
</dbReference>
<dbReference type="OMA" id="QNAACAN"/>
<feature type="disulfide bond" evidence="11">
    <location>
        <begin position="21"/>
        <end position="30"/>
    </location>
</feature>
<keyword evidence="14" id="KW-1185">Reference proteome</keyword>
<keyword evidence="6" id="KW-0732">Signal</keyword>
<dbReference type="Ensembl" id="ENSEBUT00000008322.1">
    <property type="protein sequence ID" value="ENSEBUP00000007833.1"/>
    <property type="gene ID" value="ENSEBUG00000005080.1"/>
</dbReference>
<comment type="caution">
    <text evidence="11">Lacks conserved residue(s) required for the propagation of feature annotation.</text>
</comment>
<keyword evidence="4" id="KW-0272">Extracellular matrix</keyword>
<dbReference type="AlphaFoldDB" id="A0A8C4PZS6"/>
<feature type="domain" description="EGF-like" evidence="12">
    <location>
        <begin position="237"/>
        <end position="275"/>
    </location>
</feature>
<feature type="domain" description="EGF-like" evidence="12">
    <location>
        <begin position="306"/>
        <end position="348"/>
    </location>
</feature>
<organism evidence="13 14">
    <name type="scientific">Eptatretus burgeri</name>
    <name type="common">Inshore hagfish</name>
    <dbReference type="NCBI Taxonomy" id="7764"/>
    <lineage>
        <taxon>Eukaryota</taxon>
        <taxon>Metazoa</taxon>
        <taxon>Chordata</taxon>
        <taxon>Craniata</taxon>
        <taxon>Vertebrata</taxon>
        <taxon>Cyclostomata</taxon>
        <taxon>Myxini</taxon>
        <taxon>Myxiniformes</taxon>
        <taxon>Myxinidae</taxon>
        <taxon>Eptatretinae</taxon>
        <taxon>Eptatretus</taxon>
    </lineage>
</organism>
<dbReference type="InterPro" id="IPR049883">
    <property type="entry name" value="NOTCH1_EGF-like"/>
</dbReference>
<dbReference type="GeneTree" id="ENSGT00940000166199"/>
<dbReference type="Gene3D" id="2.10.25.10">
    <property type="entry name" value="Laminin"/>
    <property type="match status" value="13"/>
</dbReference>
<dbReference type="Proteomes" id="UP000694388">
    <property type="component" value="Unplaced"/>
</dbReference>
<dbReference type="PANTHER" id="PTHR24050:SF28">
    <property type="entry name" value="UROMODULIN-LIKE"/>
    <property type="match status" value="1"/>
</dbReference>
<dbReference type="PROSITE" id="PS01186">
    <property type="entry name" value="EGF_2"/>
    <property type="match status" value="11"/>
</dbReference>
<name>A0A8C4PZS6_EPTBU</name>
<sequence>ENICGDHSICTNTNGSFSCSCERGYRGSPCAGNYWNECTTNNECHLNADCGNTDGSYNCTCKSGYTGDGRSCVDINECLIVPNACDAETMLCTNLNGSFTCDCRPGYRNDSGTCSDIDECSQINSCDQTTNCVNNPGSFSCTCKPGFTKLINNSCSGTAGFLSLDKIISYLKKYLSQFSNLFIFDHQVYMPKQKRLSSCKMKPCDKNLGVCTDTDGSFHCSCQTGYTLSSDGLSCQDVNECQSASPPCDANAKCSNTLGSYTCKCKNGYTGNASTFNYVTHYIRQNNSLFLLLHIITLCNGISCEDVNECANAAEAMCAADKKCNNTVGWYECLCRSGYRTDGNGTCVDINECSEDNLECQPHSSCKNTPGSHKCVCNEGYNSKSCRLAEMQSMLCSMFAFQTLLNLLHWFSIGPVCEISLSTCVVNPNPLYRGNLFWHLTASAAPPCISSLWHLSACKYENNGSHCTNKNECEMKPCDKNLGVCTDTDGSFHCSCQTGYTLSSDGLSCQDVNECQSASPPCDKCNNTVGWYECLCRSGYRTDGNGTCVDINECSEDNLECQPHSSCKNTPGSHKCVLFEMLNGIFIRGAGGDQSGTCVDINECTIKEECSDNANCKNLNGSFSCDCKPGFNGTGAICDDVDECTLQKDNCHSNATCNNSIGSFQCTCKDGFAGNGVNCTGLQDIFPPESFLLYPSCPPHTYSSAPPPFLPTPIVCPRLPLSCPSTLLLLFPPTLNCSFCPIVFCSI</sequence>
<dbReference type="InterPro" id="IPR000152">
    <property type="entry name" value="EGF-type_Asp/Asn_hydroxyl_site"/>
</dbReference>
<evidence type="ECO:0000256" key="8">
    <source>
        <dbReference type="ARBA" id="ARBA00022837"/>
    </source>
</evidence>
<dbReference type="PROSITE" id="PS01187">
    <property type="entry name" value="EGF_CA"/>
    <property type="match status" value="3"/>
</dbReference>
<evidence type="ECO:0000256" key="6">
    <source>
        <dbReference type="ARBA" id="ARBA00022729"/>
    </source>
</evidence>
<dbReference type="Pfam" id="PF12947">
    <property type="entry name" value="EGF_3"/>
    <property type="match status" value="2"/>
</dbReference>
<dbReference type="Pfam" id="PF07645">
    <property type="entry name" value="EGF_CA"/>
    <property type="match status" value="8"/>
</dbReference>
<evidence type="ECO:0000256" key="1">
    <source>
        <dbReference type="ARBA" id="ARBA00004498"/>
    </source>
</evidence>
<dbReference type="SMART" id="SM00181">
    <property type="entry name" value="EGF"/>
    <property type="match status" value="12"/>
</dbReference>
<dbReference type="SUPFAM" id="SSF57184">
    <property type="entry name" value="Growth factor receptor domain"/>
    <property type="match status" value="4"/>
</dbReference>
<keyword evidence="3" id="KW-0964">Secreted</keyword>
<feature type="domain" description="EGF-like" evidence="12">
    <location>
        <begin position="600"/>
        <end position="639"/>
    </location>
</feature>
<feature type="domain" description="EGF-like" evidence="12">
    <location>
        <begin position="116"/>
        <end position="156"/>
    </location>
</feature>
<keyword evidence="8" id="KW-0106">Calcium</keyword>
<dbReference type="InterPro" id="IPR052235">
    <property type="entry name" value="Nephronectin_domain"/>
</dbReference>
<feature type="domain" description="EGF-like" evidence="12">
    <location>
        <begin position="34"/>
        <end position="73"/>
    </location>
</feature>
<evidence type="ECO:0000256" key="4">
    <source>
        <dbReference type="ARBA" id="ARBA00022530"/>
    </source>
</evidence>
<comment type="subcellular location">
    <subcellularLocation>
        <location evidence="1">Secreted</location>
        <location evidence="1">Extracellular space</location>
        <location evidence="1">Extracellular matrix</location>
    </subcellularLocation>
</comment>
<evidence type="ECO:0000256" key="9">
    <source>
        <dbReference type="ARBA" id="ARBA00023157"/>
    </source>
</evidence>
<dbReference type="PROSITE" id="PS50026">
    <property type="entry name" value="EGF_3"/>
    <property type="match status" value="11"/>
</dbReference>
<dbReference type="Pfam" id="PF12662">
    <property type="entry name" value="cEGF"/>
    <property type="match status" value="2"/>
</dbReference>
<keyword evidence="7" id="KW-0677">Repeat</keyword>
<dbReference type="InterPro" id="IPR001881">
    <property type="entry name" value="EGF-like_Ca-bd_dom"/>
</dbReference>
<keyword evidence="5 11" id="KW-0245">EGF-like domain</keyword>
<dbReference type="PROSITE" id="PS00010">
    <property type="entry name" value="ASX_HYDROXYL"/>
    <property type="match status" value="10"/>
</dbReference>
<evidence type="ECO:0000256" key="7">
    <source>
        <dbReference type="ARBA" id="ARBA00022737"/>
    </source>
</evidence>
<dbReference type="InterPro" id="IPR000742">
    <property type="entry name" value="EGF"/>
</dbReference>
<evidence type="ECO:0000256" key="5">
    <source>
        <dbReference type="ARBA" id="ARBA00022536"/>
    </source>
</evidence>
<proteinExistence type="inferred from homology"/>
<dbReference type="InterPro" id="IPR018097">
    <property type="entry name" value="EGF_Ca-bd_CS"/>
</dbReference>
<feature type="domain" description="EGF-like" evidence="12">
    <location>
        <begin position="349"/>
        <end position="387"/>
    </location>
</feature>
<dbReference type="PROSITE" id="PS00022">
    <property type="entry name" value="EGF_1"/>
    <property type="match status" value="1"/>
</dbReference>
<dbReference type="InterPro" id="IPR009030">
    <property type="entry name" value="Growth_fac_rcpt_cys_sf"/>
</dbReference>
<feature type="domain" description="EGF-like" evidence="12">
    <location>
        <begin position="640"/>
        <end position="680"/>
    </location>
</feature>
<evidence type="ECO:0000313" key="13">
    <source>
        <dbReference type="Ensembl" id="ENSEBUP00000007833.1"/>
    </source>
</evidence>
<accession>A0A8C4PZS6</accession>
<dbReference type="CDD" id="cd00054">
    <property type="entry name" value="EGF_CA"/>
    <property type="match status" value="7"/>
</dbReference>
<feature type="domain" description="EGF-like" evidence="12">
    <location>
        <begin position="469"/>
        <end position="510"/>
    </location>
</feature>
<reference evidence="13" key="2">
    <citation type="submission" date="2025-09" db="UniProtKB">
        <authorList>
            <consortium name="Ensembl"/>
        </authorList>
    </citation>
    <scope>IDENTIFICATION</scope>
</reference>
<dbReference type="FunFam" id="2.10.25.10:FF:000038">
    <property type="entry name" value="Fibrillin 2"/>
    <property type="match status" value="7"/>
</dbReference>
<evidence type="ECO:0000259" key="12">
    <source>
        <dbReference type="PROSITE" id="PS50026"/>
    </source>
</evidence>
<reference evidence="13" key="1">
    <citation type="submission" date="2025-08" db="UniProtKB">
        <authorList>
            <consortium name="Ensembl"/>
        </authorList>
    </citation>
    <scope>IDENTIFICATION</scope>
</reference>
<dbReference type="FunFam" id="2.10.25.10:FF:000014">
    <property type="entry name" value="Latent-transforming growth factor beta-binding protein 3"/>
    <property type="match status" value="1"/>
</dbReference>
<evidence type="ECO:0000256" key="11">
    <source>
        <dbReference type="PROSITE-ProRule" id="PRU00076"/>
    </source>
</evidence>
<comment type="similarity">
    <text evidence="2">Belongs to the fibulin family.</text>
</comment>
<evidence type="ECO:0000313" key="14">
    <source>
        <dbReference type="Proteomes" id="UP000694388"/>
    </source>
</evidence>
<dbReference type="PANTHER" id="PTHR24050">
    <property type="entry name" value="PA14 DOMAIN-CONTAINING PROTEIN"/>
    <property type="match status" value="1"/>
</dbReference>
<evidence type="ECO:0000256" key="3">
    <source>
        <dbReference type="ARBA" id="ARBA00022525"/>
    </source>
</evidence>
<dbReference type="FunFam" id="2.10.25.10:FF:000240">
    <property type="entry name" value="Vitamin K-dependent protein S"/>
    <property type="match status" value="1"/>
</dbReference>